<feature type="coiled-coil region" evidence="2">
    <location>
        <begin position="26"/>
        <end position="67"/>
    </location>
</feature>
<evidence type="ECO:0000256" key="1">
    <source>
        <dbReference type="ARBA" id="ARBA00043985"/>
    </source>
</evidence>
<gene>
    <name evidence="3" type="ordered locus">Turpa_2351</name>
</gene>
<dbReference type="AlphaFoldDB" id="I4B6T7"/>
<dbReference type="PANTHER" id="PTHR31088">
    <property type="entry name" value="MEMBRANE-ASSOCIATED PROTEIN VIPP1, CHLOROPLASTIC"/>
    <property type="match status" value="1"/>
</dbReference>
<dbReference type="PANTHER" id="PTHR31088:SF6">
    <property type="entry name" value="PHAGE SHOCK PROTEIN A"/>
    <property type="match status" value="1"/>
</dbReference>
<dbReference type="Pfam" id="PF04012">
    <property type="entry name" value="PspA_IM30"/>
    <property type="match status" value="1"/>
</dbReference>
<proteinExistence type="inferred from homology"/>
<accession>I4B6T7</accession>
<feature type="coiled-coil region" evidence="2">
    <location>
        <begin position="94"/>
        <end position="146"/>
    </location>
</feature>
<keyword evidence="2" id="KW-0175">Coiled coil</keyword>
<dbReference type="EMBL" id="CP002959">
    <property type="protein sequence ID" value="AFM12994.1"/>
    <property type="molecule type" value="Genomic_DNA"/>
</dbReference>
<dbReference type="HOGENOM" id="CLU_1122998_0_0_12"/>
<name>I4B6T7_TURPD</name>
<dbReference type="InterPro" id="IPR007157">
    <property type="entry name" value="PspA_VIPP1"/>
</dbReference>
<protein>
    <submittedName>
        <fullName evidence="3">Phage shock protein A (PspA) family protein</fullName>
    </submittedName>
</protein>
<evidence type="ECO:0000256" key="2">
    <source>
        <dbReference type="SAM" id="Coils"/>
    </source>
</evidence>
<sequence length="237" mass="26466">MSLWQRFKRALRSIFGGWVSEMEDPALILEQNIRDMRDKIPKMNENIAMLRANAKLVDKEKQKLEGEQAKLIANVKAAIGQNREDIAAEYALQLEHNKAQVAKLDQQLAQANAAAEKGEQAKVAFMKELDRKTKEALDAIETAKRAKWQKEVADTMEQFTAGGVDHTHDEMVKRIEKESAMAEVKLDMAVSKGDKAKEAIEADAEKIRAAELVKQFKIEMGVSDSGGSTQQQTGVKN</sequence>
<keyword evidence="4" id="KW-1185">Reference proteome</keyword>
<comment type="similarity">
    <text evidence="1">Belongs to the PspA/Vipp/IM30 family.</text>
</comment>
<organism evidence="3 4">
    <name type="scientific">Turneriella parva (strain ATCC BAA-1111 / DSM 21527 / NCTC 11395 / H)</name>
    <name type="common">Leptospira parva</name>
    <dbReference type="NCBI Taxonomy" id="869212"/>
    <lineage>
        <taxon>Bacteria</taxon>
        <taxon>Pseudomonadati</taxon>
        <taxon>Spirochaetota</taxon>
        <taxon>Spirochaetia</taxon>
        <taxon>Leptospirales</taxon>
        <taxon>Leptospiraceae</taxon>
        <taxon>Turneriella</taxon>
    </lineage>
</organism>
<evidence type="ECO:0000313" key="4">
    <source>
        <dbReference type="Proteomes" id="UP000006048"/>
    </source>
</evidence>
<dbReference type="KEGG" id="tpx:Turpa_2351"/>
<dbReference type="RefSeq" id="WP_014803500.1">
    <property type="nucleotide sequence ID" value="NC_018020.1"/>
</dbReference>
<dbReference type="STRING" id="869212.Turpa_2351"/>
<reference evidence="3 4" key="1">
    <citation type="submission" date="2012-06" db="EMBL/GenBank/DDBJ databases">
        <title>The complete chromosome of genome of Turneriella parva DSM 21527.</title>
        <authorList>
            <consortium name="US DOE Joint Genome Institute (JGI-PGF)"/>
            <person name="Lucas S."/>
            <person name="Han J."/>
            <person name="Lapidus A."/>
            <person name="Bruce D."/>
            <person name="Goodwin L."/>
            <person name="Pitluck S."/>
            <person name="Peters L."/>
            <person name="Kyrpides N."/>
            <person name="Mavromatis K."/>
            <person name="Ivanova N."/>
            <person name="Mikhailova N."/>
            <person name="Chertkov O."/>
            <person name="Detter J.C."/>
            <person name="Tapia R."/>
            <person name="Han C."/>
            <person name="Land M."/>
            <person name="Hauser L."/>
            <person name="Markowitz V."/>
            <person name="Cheng J.-F."/>
            <person name="Hugenholtz P."/>
            <person name="Woyke T."/>
            <person name="Wu D."/>
            <person name="Gronow S."/>
            <person name="Wellnitz S."/>
            <person name="Brambilla E."/>
            <person name="Klenk H.-P."/>
            <person name="Eisen J.A."/>
        </authorList>
    </citation>
    <scope>NUCLEOTIDE SEQUENCE [LARGE SCALE GENOMIC DNA]</scope>
    <source>
        <strain evidence="4">ATCC BAA-1111 / DSM 21527 / NCTC 11395 / H</strain>
    </source>
</reference>
<dbReference type="OrthoDB" id="5498605at2"/>
<evidence type="ECO:0000313" key="3">
    <source>
        <dbReference type="EMBL" id="AFM12994.1"/>
    </source>
</evidence>
<dbReference type="Proteomes" id="UP000006048">
    <property type="component" value="Chromosome"/>
</dbReference>